<accession>A0AAD8KCD9</accession>
<dbReference type="SUPFAM" id="SSF48371">
    <property type="entry name" value="ARM repeat"/>
    <property type="match status" value="1"/>
</dbReference>
<dbReference type="InterPro" id="IPR016024">
    <property type="entry name" value="ARM-type_fold"/>
</dbReference>
<dbReference type="Proteomes" id="UP001229421">
    <property type="component" value="Unassembled WGS sequence"/>
</dbReference>
<organism evidence="4 5">
    <name type="scientific">Tagetes erecta</name>
    <name type="common">African marigold</name>
    <dbReference type="NCBI Taxonomy" id="13708"/>
    <lineage>
        <taxon>Eukaryota</taxon>
        <taxon>Viridiplantae</taxon>
        <taxon>Streptophyta</taxon>
        <taxon>Embryophyta</taxon>
        <taxon>Tracheophyta</taxon>
        <taxon>Spermatophyta</taxon>
        <taxon>Magnoliopsida</taxon>
        <taxon>eudicotyledons</taxon>
        <taxon>Gunneridae</taxon>
        <taxon>Pentapetalae</taxon>
        <taxon>asterids</taxon>
        <taxon>campanulids</taxon>
        <taxon>Asterales</taxon>
        <taxon>Asteraceae</taxon>
        <taxon>Asteroideae</taxon>
        <taxon>Heliantheae alliance</taxon>
        <taxon>Tageteae</taxon>
        <taxon>Tagetes</taxon>
    </lineage>
</organism>
<feature type="compositionally biased region" description="Low complexity" evidence="2">
    <location>
        <begin position="519"/>
        <end position="534"/>
    </location>
</feature>
<dbReference type="FunFam" id="1.25.10.10:FF:000519">
    <property type="entry name" value="WAPL (Wings apart-like protein regulation of heterochromatin) protein"/>
    <property type="match status" value="1"/>
</dbReference>
<protein>
    <recommendedName>
        <fullName evidence="3">Wings apart-like protein C-terminal domain-containing protein</fullName>
    </recommendedName>
</protein>
<dbReference type="PROSITE" id="PS00018">
    <property type="entry name" value="EF_HAND_1"/>
    <property type="match status" value="1"/>
</dbReference>
<dbReference type="Pfam" id="PF07814">
    <property type="entry name" value="WAPL"/>
    <property type="match status" value="1"/>
</dbReference>
<feature type="compositionally biased region" description="Polar residues" evidence="2">
    <location>
        <begin position="483"/>
        <end position="509"/>
    </location>
</feature>
<feature type="region of interest" description="Disordered" evidence="2">
    <location>
        <begin position="64"/>
        <end position="110"/>
    </location>
</feature>
<keyword evidence="5" id="KW-1185">Reference proteome</keyword>
<dbReference type="AlphaFoldDB" id="A0AAD8KCD9"/>
<dbReference type="Gene3D" id="1.25.10.10">
    <property type="entry name" value="Leucine-rich Repeat Variant"/>
    <property type="match status" value="2"/>
</dbReference>
<dbReference type="InterPro" id="IPR018247">
    <property type="entry name" value="EF_Hand_1_Ca_BS"/>
</dbReference>
<dbReference type="InterPro" id="IPR039874">
    <property type="entry name" value="WAPL"/>
</dbReference>
<evidence type="ECO:0000256" key="2">
    <source>
        <dbReference type="SAM" id="MobiDB-lite"/>
    </source>
</evidence>
<dbReference type="PANTHER" id="PTHR22100">
    <property type="entry name" value="WINGS APART-LIKE PROTEIN HOMOLOG"/>
    <property type="match status" value="1"/>
</dbReference>
<gene>
    <name evidence="4" type="ORF">QVD17_21410</name>
</gene>
<comment type="caution">
    <text evidence="4">The sequence shown here is derived from an EMBL/GenBank/DDBJ whole genome shotgun (WGS) entry which is preliminary data.</text>
</comment>
<feature type="domain" description="Wings apart-like protein C-terminal" evidence="3">
    <location>
        <begin position="115"/>
        <end position="731"/>
    </location>
</feature>
<feature type="region of interest" description="Disordered" evidence="2">
    <location>
        <begin position="1"/>
        <end position="22"/>
    </location>
</feature>
<evidence type="ECO:0000313" key="5">
    <source>
        <dbReference type="Proteomes" id="UP001229421"/>
    </source>
</evidence>
<evidence type="ECO:0000313" key="4">
    <source>
        <dbReference type="EMBL" id="KAK1420088.1"/>
    </source>
</evidence>
<feature type="region of interest" description="Disordered" evidence="2">
    <location>
        <begin position="483"/>
        <end position="534"/>
    </location>
</feature>
<sequence>MIVRTYGRRSNSNSNNSLNLEDTDDIYNDSLSQGSPQDDIFNFAFTSQESIKNPYTFDSFDSDPYSFDSSEDTRKLPPRSKKHKTELNEKKKGKKVKKQVQEEEEQQKRVTETTTLMETQEFGEMMEHVDEVDFALDGLRRGQPVRIRRASLLSLLNVSGTLHQRRLLRTHGMAKRIIDAVLGLNLDDTSSNLAAAALFFVLTNDGQEDYFLDSPSAIRFLLKLLKPVTATATKNKVSTLGSKLVALSKDAPIFNDGKGDESASAAIFKKVEEILVSCKELKQRRESDSDTKRPELNPKWVALLIMEKACLSTVSLEETTGTVRKMGGNFKEKLREHGGLDAVIEIMRECHSVMEGWLGQYSESKNIVSLESPMLLLKCLKIMENATFLSSDNQNHLLGVEDDDFDYRHVAQSSTKLIVNVIKILSGVSLLKKSSFSPDIRNSNSLSNGTVLADDKVDYNEIICISSSIENCSMDWLPSQKTANVSQKNRTSLQNQPGSSKSDPISGFNSSLLKKKTKSTTSKSSSGKSSGSLLKIGKKAGTSQHTKFDFDDSQDPFGSADPFAFDEEEEELTKWDVLSGKNMSQSQKSSSAVEEDGDQESKFDLMVMSQQDSTNVESHDSPQASCSRVNDDEKFDLLADCLLSAVKVLMNLTNDNSVGCQQIAACGGLETLCGLIVNHYPSFSSHLPKFGDQKDKSIIEVDNDNNKRLNDQELDFLVAILGLLVNLVEKDGHNRSRLAATSISIPNLGGSDYESTEVIPLLCSIFLANQGAGEAAEEERQSAWNNEDLVLEGEKEAEKTIVEAYSALLLAFLSTESKSIRNAISECLPNRKVSVLVPVLERFVDFHMSLNMISEETHSMVLEVIESCRMQ</sequence>
<dbReference type="PANTHER" id="PTHR22100:SF13">
    <property type="entry name" value="WINGS APART-LIKE PROTEIN HOMOLOG"/>
    <property type="match status" value="1"/>
</dbReference>
<feature type="compositionally biased region" description="Low complexity" evidence="2">
    <location>
        <begin position="10"/>
        <end position="20"/>
    </location>
</feature>
<dbReference type="InterPro" id="IPR022771">
    <property type="entry name" value="WAPL_C"/>
</dbReference>
<reference evidence="4" key="1">
    <citation type="journal article" date="2023" name="bioRxiv">
        <title>Improved chromosome-level genome assembly for marigold (Tagetes erecta).</title>
        <authorList>
            <person name="Jiang F."/>
            <person name="Yuan L."/>
            <person name="Wang S."/>
            <person name="Wang H."/>
            <person name="Xu D."/>
            <person name="Wang A."/>
            <person name="Fan W."/>
        </authorList>
    </citation>
    <scope>NUCLEOTIDE SEQUENCE</scope>
    <source>
        <strain evidence="4">WSJ</strain>
        <tissue evidence="4">Leaf</tissue>
    </source>
</reference>
<comment type="similarity">
    <text evidence="1">Belongs to the WAPL family.</text>
</comment>
<dbReference type="InterPro" id="IPR011989">
    <property type="entry name" value="ARM-like"/>
</dbReference>
<feature type="compositionally biased region" description="Polar residues" evidence="2">
    <location>
        <begin position="581"/>
        <end position="592"/>
    </location>
</feature>
<dbReference type="EMBL" id="JAUHHV010000006">
    <property type="protein sequence ID" value="KAK1420088.1"/>
    <property type="molecule type" value="Genomic_DNA"/>
</dbReference>
<evidence type="ECO:0000256" key="1">
    <source>
        <dbReference type="ARBA" id="ARBA00006854"/>
    </source>
</evidence>
<evidence type="ECO:0000259" key="3">
    <source>
        <dbReference type="Pfam" id="PF07814"/>
    </source>
</evidence>
<name>A0AAD8KCD9_TARER</name>
<feature type="region of interest" description="Disordered" evidence="2">
    <location>
        <begin position="575"/>
        <end position="599"/>
    </location>
</feature>
<proteinExistence type="inferred from homology"/>